<organism evidence="2">
    <name type="scientific">Prevotella sp. GTC17260</name>
    <dbReference type="NCBI Taxonomy" id="3236796"/>
    <lineage>
        <taxon>Bacteria</taxon>
        <taxon>Pseudomonadati</taxon>
        <taxon>Bacteroidota</taxon>
        <taxon>Bacteroidia</taxon>
        <taxon>Bacteroidales</taxon>
        <taxon>Prevotellaceae</taxon>
        <taxon>Prevotella</taxon>
    </lineage>
</organism>
<feature type="signal peptide" evidence="1">
    <location>
        <begin position="1"/>
        <end position="27"/>
    </location>
</feature>
<sequence>MKKNVFWMGLLALLCAVAVVSYRIATAEQRAMASGDRIVQMIGNFKAAHGQLPKGLNEMGMVADNDGYLFEGIRFYYMAYDSDNYELYYLKDFDTANTFHPLIGEWDRGKALKLSASQHRKIINYIHSLETSGLLDSIVYDTLSQHPIVVGRKNLVHARIYYPTGSLAEEGNISFYDDPEDDLAEKIGNWNFFTQDRIVVQEYYKLDDDAKIPQ</sequence>
<dbReference type="EMBL" id="AP035788">
    <property type="protein sequence ID" value="BFO77549.1"/>
    <property type="molecule type" value="Genomic_DNA"/>
</dbReference>
<accession>A0AB33J7D1</accession>
<name>A0AB33J7D1_9BACT</name>
<feature type="chain" id="PRO_5044336433" evidence="1">
    <location>
        <begin position="28"/>
        <end position="214"/>
    </location>
</feature>
<reference evidence="2" key="1">
    <citation type="submission" date="2024-07" db="EMBL/GenBank/DDBJ databases">
        <title>Complete genome sequence of Prevotella sp. YM-2024 GTC17260.</title>
        <authorList>
            <person name="Hayashi M."/>
            <person name="Muto Y."/>
            <person name="Tanaka K."/>
            <person name="Niwa H."/>
        </authorList>
    </citation>
    <scope>NUCLEOTIDE SEQUENCE</scope>
    <source>
        <strain evidence="2">GTC17260</strain>
    </source>
</reference>
<gene>
    <name evidence="2" type="ORF">GTC17260_01840</name>
</gene>
<proteinExistence type="predicted"/>
<evidence type="ECO:0000256" key="1">
    <source>
        <dbReference type="SAM" id="SignalP"/>
    </source>
</evidence>
<dbReference type="AlphaFoldDB" id="A0AB33J7D1"/>
<evidence type="ECO:0000313" key="2">
    <source>
        <dbReference type="EMBL" id="BFO77549.1"/>
    </source>
</evidence>
<protein>
    <submittedName>
        <fullName evidence="2">Uncharacterized protein</fullName>
    </submittedName>
</protein>
<keyword evidence="1" id="KW-0732">Signal</keyword>